<evidence type="ECO:0000256" key="5">
    <source>
        <dbReference type="SAM" id="Phobius"/>
    </source>
</evidence>
<dbReference type="EMBL" id="KV878131">
    <property type="protein sequence ID" value="OJJ03972.1"/>
    <property type="molecule type" value="Genomic_DNA"/>
</dbReference>
<dbReference type="OrthoDB" id="4456959at2759"/>
<evidence type="ECO:0008006" key="8">
    <source>
        <dbReference type="Google" id="ProtNLM"/>
    </source>
</evidence>
<comment type="subcellular location">
    <subcellularLocation>
        <location evidence="1">Membrane</location>
    </subcellularLocation>
</comment>
<keyword evidence="7" id="KW-1185">Reference proteome</keyword>
<feature type="transmembrane region" description="Helical" evidence="5">
    <location>
        <begin position="12"/>
        <end position="29"/>
    </location>
</feature>
<sequence>MSTAHIPGLLRPIIALNGWTFFVEIWMYATRLPVFSRMKEASDPSTLRSEIDKRTPASVRWKADNYNHLLEQPTQFYAIALALAIARYGADDPLDIKLAWGYVGVRVLHSLIQCTTNTILLRFPVFLVSSGILATLTARAALLAF</sequence>
<dbReference type="SUPFAM" id="SSF161084">
    <property type="entry name" value="MAPEG domain-like"/>
    <property type="match status" value="1"/>
</dbReference>
<dbReference type="VEuPathDB" id="FungiDB:ASPVEDRAFT_43435"/>
<dbReference type="Gene3D" id="1.20.120.550">
    <property type="entry name" value="Membrane associated eicosanoid/glutathione metabolism-like domain"/>
    <property type="match status" value="1"/>
</dbReference>
<dbReference type="RefSeq" id="XP_040669734.1">
    <property type="nucleotide sequence ID" value="XM_040812821.1"/>
</dbReference>
<dbReference type="Pfam" id="PF01124">
    <property type="entry name" value="MAPEG"/>
    <property type="match status" value="1"/>
</dbReference>
<keyword evidence="3 5" id="KW-1133">Transmembrane helix</keyword>
<keyword evidence="2 5" id="KW-0812">Transmembrane</keyword>
<dbReference type="Proteomes" id="UP000184073">
    <property type="component" value="Unassembled WGS sequence"/>
</dbReference>
<feature type="transmembrane region" description="Helical" evidence="5">
    <location>
        <begin position="119"/>
        <end position="142"/>
    </location>
</feature>
<evidence type="ECO:0000256" key="4">
    <source>
        <dbReference type="ARBA" id="ARBA00023136"/>
    </source>
</evidence>
<evidence type="ECO:0000256" key="2">
    <source>
        <dbReference type="ARBA" id="ARBA00022692"/>
    </source>
</evidence>
<keyword evidence="4 5" id="KW-0472">Membrane</keyword>
<organism evidence="6 7">
    <name type="scientific">Aspergillus versicolor CBS 583.65</name>
    <dbReference type="NCBI Taxonomy" id="1036611"/>
    <lineage>
        <taxon>Eukaryota</taxon>
        <taxon>Fungi</taxon>
        <taxon>Dikarya</taxon>
        <taxon>Ascomycota</taxon>
        <taxon>Pezizomycotina</taxon>
        <taxon>Eurotiomycetes</taxon>
        <taxon>Eurotiomycetidae</taxon>
        <taxon>Eurotiales</taxon>
        <taxon>Aspergillaceae</taxon>
        <taxon>Aspergillus</taxon>
        <taxon>Aspergillus subgen. Nidulantes</taxon>
    </lineage>
</organism>
<evidence type="ECO:0000256" key="3">
    <source>
        <dbReference type="ARBA" id="ARBA00022989"/>
    </source>
</evidence>
<evidence type="ECO:0000256" key="1">
    <source>
        <dbReference type="ARBA" id="ARBA00004370"/>
    </source>
</evidence>
<dbReference type="InterPro" id="IPR023352">
    <property type="entry name" value="MAPEG-like_dom_sf"/>
</dbReference>
<gene>
    <name evidence="6" type="ORF">ASPVEDRAFT_43435</name>
</gene>
<accession>A0A1L9PRB0</accession>
<dbReference type="GeneID" id="63728332"/>
<protein>
    <recommendedName>
        <fullName evidence="8">MAPEG family protein</fullName>
    </recommendedName>
</protein>
<evidence type="ECO:0000313" key="6">
    <source>
        <dbReference type="EMBL" id="OJJ03972.1"/>
    </source>
</evidence>
<dbReference type="AlphaFoldDB" id="A0A1L9PRB0"/>
<evidence type="ECO:0000313" key="7">
    <source>
        <dbReference type="Proteomes" id="UP000184073"/>
    </source>
</evidence>
<dbReference type="GO" id="GO:0016020">
    <property type="term" value="C:membrane"/>
    <property type="evidence" value="ECO:0007669"/>
    <property type="project" value="UniProtKB-SubCell"/>
</dbReference>
<name>A0A1L9PRB0_ASPVE</name>
<dbReference type="InterPro" id="IPR001129">
    <property type="entry name" value="Membr-assoc_MAPEG"/>
</dbReference>
<proteinExistence type="predicted"/>
<reference evidence="7" key="1">
    <citation type="journal article" date="2017" name="Genome Biol.">
        <title>Comparative genomics reveals high biological diversity and specific adaptations in the industrially and medically important fungal genus Aspergillus.</title>
        <authorList>
            <person name="de Vries R.P."/>
            <person name="Riley R."/>
            <person name="Wiebenga A."/>
            <person name="Aguilar-Osorio G."/>
            <person name="Amillis S."/>
            <person name="Uchima C.A."/>
            <person name="Anderluh G."/>
            <person name="Asadollahi M."/>
            <person name="Askin M."/>
            <person name="Barry K."/>
            <person name="Battaglia E."/>
            <person name="Bayram O."/>
            <person name="Benocci T."/>
            <person name="Braus-Stromeyer S.A."/>
            <person name="Caldana C."/>
            <person name="Canovas D."/>
            <person name="Cerqueira G.C."/>
            <person name="Chen F."/>
            <person name="Chen W."/>
            <person name="Choi C."/>
            <person name="Clum A."/>
            <person name="Dos Santos R.A."/>
            <person name="Damasio A.R."/>
            <person name="Diallinas G."/>
            <person name="Emri T."/>
            <person name="Fekete E."/>
            <person name="Flipphi M."/>
            <person name="Freyberg S."/>
            <person name="Gallo A."/>
            <person name="Gournas C."/>
            <person name="Habgood R."/>
            <person name="Hainaut M."/>
            <person name="Harispe M.L."/>
            <person name="Henrissat B."/>
            <person name="Hilden K.S."/>
            <person name="Hope R."/>
            <person name="Hossain A."/>
            <person name="Karabika E."/>
            <person name="Karaffa L."/>
            <person name="Karanyi Z."/>
            <person name="Krasevec N."/>
            <person name="Kuo A."/>
            <person name="Kusch H."/>
            <person name="LaButti K."/>
            <person name="Lagendijk E.L."/>
            <person name="Lapidus A."/>
            <person name="Levasseur A."/>
            <person name="Lindquist E."/>
            <person name="Lipzen A."/>
            <person name="Logrieco A.F."/>
            <person name="MacCabe A."/>
            <person name="Maekelae M.R."/>
            <person name="Malavazi I."/>
            <person name="Melin P."/>
            <person name="Meyer V."/>
            <person name="Mielnichuk N."/>
            <person name="Miskei M."/>
            <person name="Molnar A.P."/>
            <person name="Mule G."/>
            <person name="Ngan C.Y."/>
            <person name="Orejas M."/>
            <person name="Orosz E."/>
            <person name="Ouedraogo J.P."/>
            <person name="Overkamp K.M."/>
            <person name="Park H.-S."/>
            <person name="Perrone G."/>
            <person name="Piumi F."/>
            <person name="Punt P.J."/>
            <person name="Ram A.F."/>
            <person name="Ramon A."/>
            <person name="Rauscher S."/>
            <person name="Record E."/>
            <person name="Riano-Pachon D.M."/>
            <person name="Robert V."/>
            <person name="Roehrig J."/>
            <person name="Ruller R."/>
            <person name="Salamov A."/>
            <person name="Salih N.S."/>
            <person name="Samson R.A."/>
            <person name="Sandor E."/>
            <person name="Sanguinetti M."/>
            <person name="Schuetze T."/>
            <person name="Sepcic K."/>
            <person name="Shelest E."/>
            <person name="Sherlock G."/>
            <person name="Sophianopoulou V."/>
            <person name="Squina F.M."/>
            <person name="Sun H."/>
            <person name="Susca A."/>
            <person name="Todd R.B."/>
            <person name="Tsang A."/>
            <person name="Unkles S.E."/>
            <person name="van de Wiele N."/>
            <person name="van Rossen-Uffink D."/>
            <person name="Oliveira J.V."/>
            <person name="Vesth T.C."/>
            <person name="Visser J."/>
            <person name="Yu J.-H."/>
            <person name="Zhou M."/>
            <person name="Andersen M.R."/>
            <person name="Archer D.B."/>
            <person name="Baker S.E."/>
            <person name="Benoit I."/>
            <person name="Brakhage A.A."/>
            <person name="Braus G.H."/>
            <person name="Fischer R."/>
            <person name="Frisvad J.C."/>
            <person name="Goldman G.H."/>
            <person name="Houbraken J."/>
            <person name="Oakley B."/>
            <person name="Pocsi I."/>
            <person name="Scazzocchio C."/>
            <person name="Seiboth B."/>
            <person name="vanKuyk P.A."/>
            <person name="Wortman J."/>
            <person name="Dyer P.S."/>
            <person name="Grigoriev I.V."/>
        </authorList>
    </citation>
    <scope>NUCLEOTIDE SEQUENCE [LARGE SCALE GENOMIC DNA]</scope>
    <source>
        <strain evidence="7">CBS 583.65</strain>
    </source>
</reference>
<dbReference type="STRING" id="1036611.A0A1L9PRB0"/>